<keyword evidence="2" id="KW-1185">Reference proteome</keyword>
<evidence type="ECO:0000313" key="1">
    <source>
        <dbReference type="EMBL" id="GAA1987164.1"/>
    </source>
</evidence>
<accession>A0ABP5DVZ5</accession>
<comment type="caution">
    <text evidence="1">The sequence shown here is derived from an EMBL/GenBank/DDBJ whole genome shotgun (WGS) entry which is preliminary data.</text>
</comment>
<organism evidence="1 2">
    <name type="scientific">Catenulispora subtropica</name>
    <dbReference type="NCBI Taxonomy" id="450798"/>
    <lineage>
        <taxon>Bacteria</taxon>
        <taxon>Bacillati</taxon>
        <taxon>Actinomycetota</taxon>
        <taxon>Actinomycetes</taxon>
        <taxon>Catenulisporales</taxon>
        <taxon>Catenulisporaceae</taxon>
        <taxon>Catenulispora</taxon>
    </lineage>
</organism>
<proteinExistence type="predicted"/>
<dbReference type="InterPro" id="IPR036661">
    <property type="entry name" value="Luciferase-like_sf"/>
</dbReference>
<evidence type="ECO:0000313" key="2">
    <source>
        <dbReference type="Proteomes" id="UP001499854"/>
    </source>
</evidence>
<dbReference type="EMBL" id="BAAAQM010000038">
    <property type="protein sequence ID" value="GAA1987164.1"/>
    <property type="molecule type" value="Genomic_DNA"/>
</dbReference>
<gene>
    <name evidence="1" type="ORF">GCM10009838_57370</name>
</gene>
<dbReference type="SUPFAM" id="SSF51679">
    <property type="entry name" value="Bacterial luciferase-like"/>
    <property type="match status" value="1"/>
</dbReference>
<dbReference type="Gene3D" id="3.20.20.30">
    <property type="entry name" value="Luciferase-like domain"/>
    <property type="match status" value="1"/>
</dbReference>
<protein>
    <submittedName>
        <fullName evidence="1">Uncharacterized protein</fullName>
    </submittedName>
</protein>
<dbReference type="RefSeq" id="WP_344660248.1">
    <property type="nucleotide sequence ID" value="NZ_BAAAQM010000038.1"/>
</dbReference>
<dbReference type="Proteomes" id="UP001499854">
    <property type="component" value="Unassembled WGS sequence"/>
</dbReference>
<sequence>MRLGLRRTSFTLSSGRAVLGIGAAWNKEEAQGLGLSFPSRSERYEMLEEVLRIARRMGTVSASPPNDSRRW</sequence>
<name>A0ABP5DVZ5_9ACTN</name>
<reference evidence="2" key="1">
    <citation type="journal article" date="2019" name="Int. J. Syst. Evol. Microbiol.">
        <title>The Global Catalogue of Microorganisms (GCM) 10K type strain sequencing project: providing services to taxonomists for standard genome sequencing and annotation.</title>
        <authorList>
            <consortium name="The Broad Institute Genomics Platform"/>
            <consortium name="The Broad Institute Genome Sequencing Center for Infectious Disease"/>
            <person name="Wu L."/>
            <person name="Ma J."/>
        </authorList>
    </citation>
    <scope>NUCLEOTIDE SEQUENCE [LARGE SCALE GENOMIC DNA]</scope>
    <source>
        <strain evidence="2">JCM 16013</strain>
    </source>
</reference>